<name>A0A174IMN2_9FIRM</name>
<reference evidence="6 7" key="1">
    <citation type="submission" date="2015-09" db="EMBL/GenBank/DDBJ databases">
        <authorList>
            <consortium name="Pathogen Informatics"/>
        </authorList>
    </citation>
    <scope>NUCLEOTIDE SEQUENCE [LARGE SCALE GENOMIC DNA]</scope>
    <source>
        <strain evidence="6 7">2789STDY5834876</strain>
    </source>
</reference>
<dbReference type="Pfam" id="PF00005">
    <property type="entry name" value="ABC_tran"/>
    <property type="match status" value="1"/>
</dbReference>
<evidence type="ECO:0000256" key="4">
    <source>
        <dbReference type="ARBA" id="ARBA00022840"/>
    </source>
</evidence>
<evidence type="ECO:0000256" key="1">
    <source>
        <dbReference type="ARBA" id="ARBA00005417"/>
    </source>
</evidence>
<protein>
    <submittedName>
        <fullName evidence="6">Uncharacterized ABC transporter ATP-binding protein YbhF</fullName>
    </submittedName>
</protein>
<dbReference type="InterPro" id="IPR003439">
    <property type="entry name" value="ABC_transporter-like_ATP-bd"/>
</dbReference>
<proteinExistence type="inferred from homology"/>
<dbReference type="Proteomes" id="UP000095544">
    <property type="component" value="Unassembled WGS sequence"/>
</dbReference>
<dbReference type="Gene3D" id="3.40.50.300">
    <property type="entry name" value="P-loop containing nucleotide triphosphate hydrolases"/>
    <property type="match status" value="1"/>
</dbReference>
<dbReference type="InterPro" id="IPR027417">
    <property type="entry name" value="P-loop_NTPase"/>
</dbReference>
<organism evidence="6 7">
    <name type="scientific">Faecalicatena contorta</name>
    <dbReference type="NCBI Taxonomy" id="39482"/>
    <lineage>
        <taxon>Bacteria</taxon>
        <taxon>Bacillati</taxon>
        <taxon>Bacillota</taxon>
        <taxon>Clostridia</taxon>
        <taxon>Lachnospirales</taxon>
        <taxon>Lachnospiraceae</taxon>
        <taxon>Faecalicatena</taxon>
    </lineage>
</organism>
<comment type="similarity">
    <text evidence="1">Belongs to the ABC transporter superfamily.</text>
</comment>
<dbReference type="GO" id="GO:0016887">
    <property type="term" value="F:ATP hydrolysis activity"/>
    <property type="evidence" value="ECO:0007669"/>
    <property type="project" value="InterPro"/>
</dbReference>
<dbReference type="InterPro" id="IPR003593">
    <property type="entry name" value="AAA+_ATPase"/>
</dbReference>
<keyword evidence="3" id="KW-0547">Nucleotide-binding</keyword>
<dbReference type="SMART" id="SM00382">
    <property type="entry name" value="AAA"/>
    <property type="match status" value="1"/>
</dbReference>
<dbReference type="PANTHER" id="PTHR43335">
    <property type="entry name" value="ABC TRANSPORTER, ATP-BINDING PROTEIN"/>
    <property type="match status" value="1"/>
</dbReference>
<evidence type="ECO:0000313" key="7">
    <source>
        <dbReference type="Proteomes" id="UP000095544"/>
    </source>
</evidence>
<dbReference type="PROSITE" id="PS50893">
    <property type="entry name" value="ABC_TRANSPORTER_2"/>
    <property type="match status" value="1"/>
</dbReference>
<dbReference type="EMBL" id="CYZU01000039">
    <property type="protein sequence ID" value="CUO86185.1"/>
    <property type="molecule type" value="Genomic_DNA"/>
</dbReference>
<dbReference type="RefSeq" id="WP_055154494.1">
    <property type="nucleotide sequence ID" value="NZ_CYZU01000039.1"/>
</dbReference>
<dbReference type="SUPFAM" id="SSF52540">
    <property type="entry name" value="P-loop containing nucleoside triphosphate hydrolases"/>
    <property type="match status" value="1"/>
</dbReference>
<sequence>MKEHVIEARSVTKKYKDVTALRDVDITVKRGDIYGLIGDNGAGKTTFLKLLTGQIYPSGGELKLFGAYSEKELEQNRKRTGAIVESPGFYPKLTVEKNLEYYRIQKGIPGKNRTEDALKAVGLRDKRKKKCAALSMGMKQRLGLAIALLGEPELLILDEPINGLDPSGIIEMRNLLLRLNQEKNITIIISSHILSELEQIATVYGFLSQGWLLRELTAEQLHEHCAGYLEIKVSDPERYAALLEKEMDGVQYKVMPDLQIRIQNPQLPVEAYSGLASGHGVSIMRLEQKQKSLEEYYMELKERGRLSC</sequence>
<dbReference type="PANTHER" id="PTHR43335:SF8">
    <property type="entry name" value="ABC TRANSPORTER, ATP-BINDING PROTEIN"/>
    <property type="match status" value="1"/>
</dbReference>
<gene>
    <name evidence="6" type="primary">ybhF_11</name>
    <name evidence="6" type="ORF">ERS852491_03541</name>
</gene>
<keyword evidence="2" id="KW-0813">Transport</keyword>
<evidence type="ECO:0000256" key="3">
    <source>
        <dbReference type="ARBA" id="ARBA00022741"/>
    </source>
</evidence>
<evidence type="ECO:0000259" key="5">
    <source>
        <dbReference type="PROSITE" id="PS50893"/>
    </source>
</evidence>
<dbReference type="AlphaFoldDB" id="A0A174IMN2"/>
<feature type="domain" description="ABC transporter" evidence="5">
    <location>
        <begin position="6"/>
        <end position="234"/>
    </location>
</feature>
<evidence type="ECO:0000256" key="2">
    <source>
        <dbReference type="ARBA" id="ARBA00022448"/>
    </source>
</evidence>
<keyword evidence="4 6" id="KW-0067">ATP-binding</keyword>
<dbReference type="STRING" id="39482.ERS852491_03541"/>
<accession>A0A174IMN2</accession>
<evidence type="ECO:0000313" key="6">
    <source>
        <dbReference type="EMBL" id="CUO86185.1"/>
    </source>
</evidence>
<dbReference type="OrthoDB" id="9809205at2"/>
<dbReference type="GO" id="GO:0005524">
    <property type="term" value="F:ATP binding"/>
    <property type="evidence" value="ECO:0007669"/>
    <property type="project" value="UniProtKB-KW"/>
</dbReference>